<accession>A0ABY4GLS6</accession>
<evidence type="ECO:0000313" key="1">
    <source>
        <dbReference type="EMBL" id="UOQ85171.1"/>
    </source>
</evidence>
<dbReference type="RefSeq" id="WP_244743875.1">
    <property type="nucleotide sequence ID" value="NZ_CP095071.1"/>
</dbReference>
<organism evidence="1 2">
    <name type="scientific">Gracilibacillus salinarum</name>
    <dbReference type="NCBI Taxonomy" id="2932255"/>
    <lineage>
        <taxon>Bacteria</taxon>
        <taxon>Bacillati</taxon>
        <taxon>Bacillota</taxon>
        <taxon>Bacilli</taxon>
        <taxon>Bacillales</taxon>
        <taxon>Bacillaceae</taxon>
        <taxon>Gracilibacillus</taxon>
    </lineage>
</organism>
<dbReference type="InterPro" id="IPR045527">
    <property type="entry name" value="DUF6470"/>
</dbReference>
<dbReference type="Proteomes" id="UP000831537">
    <property type="component" value="Chromosome"/>
</dbReference>
<protein>
    <submittedName>
        <fullName evidence="1">DUF6470 family protein</fullName>
    </submittedName>
</protein>
<proteinExistence type="predicted"/>
<gene>
    <name evidence="1" type="ORF">MUN87_21415</name>
</gene>
<name>A0ABY4GLS6_9BACI</name>
<dbReference type="Pfam" id="PF20074">
    <property type="entry name" value="DUF6470"/>
    <property type="match status" value="1"/>
</dbReference>
<keyword evidence="2" id="KW-1185">Reference proteome</keyword>
<dbReference type="EMBL" id="CP095071">
    <property type="protein sequence ID" value="UOQ85171.1"/>
    <property type="molecule type" value="Genomic_DNA"/>
</dbReference>
<sequence>MDLPQIRLQSQFAQISIKENSAQLSIKQPQADLSIQQPKADMQISTTPSKLSIDQSQAWNELGFKSVSEMTKEQAQAGKQTLLEVIARRRRQGDQLMKIENGGNPLISQAVDNAIDDPKQINIKWIPSHGSVKIDYQPAKLDIRVTPQEPLINVTPNKPVTNYKAGNVQIGLQQKNQLEIDFVNLKYVGINFEMEI</sequence>
<evidence type="ECO:0000313" key="2">
    <source>
        <dbReference type="Proteomes" id="UP000831537"/>
    </source>
</evidence>
<reference evidence="1 2" key="1">
    <citation type="submission" date="2022-04" db="EMBL/GenBank/DDBJ databases">
        <title>Gracilibacillus sp. isolated from saltern.</title>
        <authorList>
            <person name="Won M."/>
            <person name="Lee C.-M."/>
            <person name="Woen H.-Y."/>
            <person name="Kwon S.-W."/>
        </authorList>
    </citation>
    <scope>NUCLEOTIDE SEQUENCE [LARGE SCALE GENOMIC DNA]</scope>
    <source>
        <strain evidence="1 2">SSPM10-3</strain>
    </source>
</reference>